<keyword evidence="6" id="KW-0732">Signal</keyword>
<dbReference type="Gene3D" id="2.40.170.20">
    <property type="entry name" value="TonB-dependent receptor, beta-barrel domain"/>
    <property type="match status" value="1"/>
</dbReference>
<evidence type="ECO:0000259" key="14">
    <source>
        <dbReference type="SMART" id="SM00965"/>
    </source>
</evidence>
<evidence type="ECO:0000256" key="9">
    <source>
        <dbReference type="ARBA" id="ARBA00023136"/>
    </source>
</evidence>
<dbReference type="SUPFAM" id="SSF56935">
    <property type="entry name" value="Porins"/>
    <property type="match status" value="1"/>
</dbReference>
<evidence type="ECO:0000256" key="6">
    <source>
        <dbReference type="ARBA" id="ARBA00022729"/>
    </source>
</evidence>
<keyword evidence="3 12" id="KW-1134">Transmembrane beta strand</keyword>
<dbReference type="NCBIfam" id="TIGR04057">
    <property type="entry name" value="SusC_RagA_signa"/>
    <property type="match status" value="1"/>
</dbReference>
<keyword evidence="10" id="KW-0675">Receptor</keyword>
<gene>
    <name evidence="15" type="ORF">GQ41_4275</name>
</gene>
<dbReference type="NCBIfam" id="TIGR04056">
    <property type="entry name" value="OMP_RagA_SusC"/>
    <property type="match status" value="1"/>
</dbReference>
<dbReference type="InterPro" id="IPR039426">
    <property type="entry name" value="TonB-dep_rcpt-like"/>
</dbReference>
<evidence type="ECO:0000256" key="1">
    <source>
        <dbReference type="ARBA" id="ARBA00004571"/>
    </source>
</evidence>
<dbReference type="Pfam" id="PF13715">
    <property type="entry name" value="CarbopepD_reg_2"/>
    <property type="match status" value="1"/>
</dbReference>
<dbReference type="EMBL" id="VHIF01000001">
    <property type="protein sequence ID" value="TQO39595.1"/>
    <property type="molecule type" value="Genomic_DNA"/>
</dbReference>
<keyword evidence="4" id="KW-0410">Iron transport</keyword>
<dbReference type="InterPro" id="IPR023996">
    <property type="entry name" value="TonB-dep_OMP_SusC/RagA"/>
</dbReference>
<evidence type="ECO:0000256" key="5">
    <source>
        <dbReference type="ARBA" id="ARBA00022692"/>
    </source>
</evidence>
<dbReference type="InterPro" id="IPR000531">
    <property type="entry name" value="Beta-barrel_TonB"/>
</dbReference>
<dbReference type="PANTHER" id="PTHR30069:SF29">
    <property type="entry name" value="HEMOGLOBIN AND HEMOGLOBIN-HAPTOGLOBIN-BINDING PROTEIN 1-RELATED"/>
    <property type="match status" value="1"/>
</dbReference>
<dbReference type="InterPro" id="IPR036942">
    <property type="entry name" value="Beta-barrel_TonB_sf"/>
</dbReference>
<evidence type="ECO:0000256" key="3">
    <source>
        <dbReference type="ARBA" id="ARBA00022452"/>
    </source>
</evidence>
<accession>A0ABY3AKJ0</accession>
<keyword evidence="2 12" id="KW-0813">Transport</keyword>
<dbReference type="Proteomes" id="UP000315363">
    <property type="component" value="Unassembled WGS sequence"/>
</dbReference>
<sequence>MKNAGKHYIFGVFKFDLKMKLTTLLLFACLFQINASTYSQNTKLTLDIENESIESILFKKIEHETDFKFFYENSTLDLGKKVTFKIKKKRIDEVLKIMFENTNIDFDIIDKQIVLTKKNSLPIKRLEPSSNYEPVLLKWQNTIIGTVKDQSGQPLAGASIVEKGTSRGTQSDFDGNFSLDVSTGNAILVASYLGFATKEIEVNNQTIINIELIEDVSSLDEVILVAYGTQKITSVTSAVSAVDVEELGNITNSNIAAALQGRTPGLYIKDGGYNQGLSVQVRGATTIGNNSPLYIVDGVPQDLLDVDPNDIEAISVLKDGAASAIYGSRAAAGVIIVKTKTGKNKKASFNFESFVSFSDLTTTQKSANSIQSATIMNEASINSGGQVLFSPEDFSKFEAGNDPAYPNTDWKDEFLKTEVTNRYFLSASGGNEKSSYYFSLGYRNADGIVKSGIDRKQYNLRTNLKTKLRDNIDLDVNLSYSISNNTAPNVNAGIDNIYQHMNGTAPFLPVRNADGDFEFFNQAGAYGRGFWNVLWELEAGTANTKNKTFTANTNLTWELIDGLKVIGRYSLISGTSRGVSSIYKRSTTGGPTWFSDINSLGQTWRDNNQYNAQTFISYDKSFDKHNIGILAGWDVQFNKDSFISAGRRNFQFDNLLTEFSAPNSGDNDDITGLSSNTGENALQSGVGRINYNFDEKYILELTGRYDGSSIFAPENRYGFFPSVSAGWLISKEDFMSSNSIDQLKFRASYGTTGNNRVSGSYFSNISFGTYYFGMGDIVESTAAEGGVPFRDLKWETTSTINFGLDFSIHKRLLSGSLDYYIKETEDILLPSPVPGTVGTGRSGPAINAGNVQNKGFELVLNHQNTLSNGLKYGVSINGTYNTNEITELTEAFSEFDTSYRVGDALGTVYGYVSDGILSSQTEVDVYKAQITSGVSPNTTMGDIRYLDQNGDGSLNFEDNVAIAETIPKITYGINLNAEWKNFDIQMFFQGTGKAKDYRSNDLFGNSGWIPEEANDAWSSTNTEGTYPRLLLFGQQTYFQNFYTNSSYWAFNSSYLRLKNLQLGYTLPINDNKYIQRARLYCTGTNLLTVSDFRPGFDPESNGLAIPPLKSIALGVNINF</sequence>
<organism evidence="15 16">
    <name type="scientific">Arenibacter algicola</name>
    <dbReference type="NCBI Taxonomy" id="616991"/>
    <lineage>
        <taxon>Bacteria</taxon>
        <taxon>Pseudomonadati</taxon>
        <taxon>Bacteroidota</taxon>
        <taxon>Flavobacteriia</taxon>
        <taxon>Flavobacteriales</taxon>
        <taxon>Flavobacteriaceae</taxon>
        <taxon>Arenibacter</taxon>
    </lineage>
</organism>
<dbReference type="InterPro" id="IPR023997">
    <property type="entry name" value="TonB-dep_OMP_SusC/RagA_CS"/>
</dbReference>
<keyword evidence="4" id="KW-0406">Ion transport</keyword>
<evidence type="ECO:0000313" key="16">
    <source>
        <dbReference type="Proteomes" id="UP000315363"/>
    </source>
</evidence>
<reference evidence="15 16" key="1">
    <citation type="submission" date="2019-06" db="EMBL/GenBank/DDBJ databases">
        <title>A large-scale integrated study on North Sea by COGITO (Coastal Microbe Genomic &amp; Taxonomic Observatory).</title>
        <authorList>
            <person name="Teeling H."/>
        </authorList>
    </citation>
    <scope>NUCLEOTIDE SEQUENCE [LARGE SCALE GENOMIC DNA]</scope>
    <source>
        <strain evidence="15 16">MAR_2009_79</strain>
    </source>
</reference>
<comment type="subcellular location">
    <subcellularLocation>
        <location evidence="1 12">Cell outer membrane</location>
        <topology evidence="1 12">Multi-pass membrane protein</topology>
    </subcellularLocation>
</comment>
<proteinExistence type="inferred from homology"/>
<keyword evidence="7" id="KW-0408">Iron</keyword>
<protein>
    <submittedName>
        <fullName evidence="15">TonB-linked SusC/RagA family outer membrane protein</fullName>
    </submittedName>
</protein>
<dbReference type="Gene3D" id="2.170.130.10">
    <property type="entry name" value="TonB-dependent receptor, plug domain"/>
    <property type="match status" value="1"/>
</dbReference>
<dbReference type="PROSITE" id="PS52016">
    <property type="entry name" value="TONB_DEPENDENT_REC_3"/>
    <property type="match status" value="1"/>
</dbReference>
<dbReference type="InterPro" id="IPR008969">
    <property type="entry name" value="CarboxyPept-like_regulatory"/>
</dbReference>
<evidence type="ECO:0000256" key="2">
    <source>
        <dbReference type="ARBA" id="ARBA00022448"/>
    </source>
</evidence>
<dbReference type="InterPro" id="IPR011662">
    <property type="entry name" value="Secretin/TonB_short_N"/>
</dbReference>
<dbReference type="Pfam" id="PF00593">
    <property type="entry name" value="TonB_dep_Rec_b-barrel"/>
    <property type="match status" value="1"/>
</dbReference>
<name>A0ABY3AKJ0_9FLAO</name>
<keyword evidence="9 12" id="KW-0472">Membrane</keyword>
<comment type="similarity">
    <text evidence="12 13">Belongs to the TonB-dependent receptor family.</text>
</comment>
<evidence type="ECO:0000256" key="12">
    <source>
        <dbReference type="PROSITE-ProRule" id="PRU01360"/>
    </source>
</evidence>
<evidence type="ECO:0000256" key="4">
    <source>
        <dbReference type="ARBA" id="ARBA00022496"/>
    </source>
</evidence>
<evidence type="ECO:0000256" key="13">
    <source>
        <dbReference type="RuleBase" id="RU003357"/>
    </source>
</evidence>
<dbReference type="Pfam" id="PF07715">
    <property type="entry name" value="Plug"/>
    <property type="match status" value="1"/>
</dbReference>
<dbReference type="InterPro" id="IPR037066">
    <property type="entry name" value="Plug_dom_sf"/>
</dbReference>
<evidence type="ECO:0000256" key="11">
    <source>
        <dbReference type="ARBA" id="ARBA00023237"/>
    </source>
</evidence>
<feature type="domain" description="Secretin/TonB short N-terminal" evidence="14">
    <location>
        <begin position="67"/>
        <end position="118"/>
    </location>
</feature>
<dbReference type="PANTHER" id="PTHR30069">
    <property type="entry name" value="TONB-DEPENDENT OUTER MEMBRANE RECEPTOR"/>
    <property type="match status" value="1"/>
</dbReference>
<evidence type="ECO:0000256" key="8">
    <source>
        <dbReference type="ARBA" id="ARBA00023077"/>
    </source>
</evidence>
<keyword evidence="5 12" id="KW-0812">Transmembrane</keyword>
<evidence type="ECO:0000256" key="7">
    <source>
        <dbReference type="ARBA" id="ARBA00023004"/>
    </source>
</evidence>
<dbReference type="Gene3D" id="2.60.40.1120">
    <property type="entry name" value="Carboxypeptidase-like, regulatory domain"/>
    <property type="match status" value="1"/>
</dbReference>
<dbReference type="SMART" id="SM00965">
    <property type="entry name" value="STN"/>
    <property type="match status" value="1"/>
</dbReference>
<comment type="caution">
    <text evidence="15">The sequence shown here is derived from an EMBL/GenBank/DDBJ whole genome shotgun (WGS) entry which is preliminary data.</text>
</comment>
<keyword evidence="8 13" id="KW-0798">TonB box</keyword>
<dbReference type="InterPro" id="IPR012910">
    <property type="entry name" value="Plug_dom"/>
</dbReference>
<dbReference type="SUPFAM" id="SSF49464">
    <property type="entry name" value="Carboxypeptidase regulatory domain-like"/>
    <property type="match status" value="1"/>
</dbReference>
<evidence type="ECO:0000256" key="10">
    <source>
        <dbReference type="ARBA" id="ARBA00023170"/>
    </source>
</evidence>
<evidence type="ECO:0000313" key="15">
    <source>
        <dbReference type="EMBL" id="TQO39595.1"/>
    </source>
</evidence>
<keyword evidence="11 12" id="KW-0998">Cell outer membrane</keyword>
<keyword evidence="16" id="KW-1185">Reference proteome</keyword>